<feature type="region of interest" description="Disordered" evidence="1">
    <location>
        <begin position="48"/>
        <end position="118"/>
    </location>
</feature>
<proteinExistence type="predicted"/>
<feature type="compositionally biased region" description="Polar residues" evidence="1">
    <location>
        <begin position="59"/>
        <end position="71"/>
    </location>
</feature>
<keyword evidence="2" id="KW-0732">Signal</keyword>
<evidence type="ECO:0000256" key="1">
    <source>
        <dbReference type="SAM" id="MobiDB-lite"/>
    </source>
</evidence>
<dbReference type="Proteomes" id="UP000694620">
    <property type="component" value="Chromosome 9"/>
</dbReference>
<organism evidence="3 4">
    <name type="scientific">Erpetoichthys calabaricus</name>
    <name type="common">Rope fish</name>
    <name type="synonym">Calamoichthys calabaricus</name>
    <dbReference type="NCBI Taxonomy" id="27687"/>
    <lineage>
        <taxon>Eukaryota</taxon>
        <taxon>Metazoa</taxon>
        <taxon>Chordata</taxon>
        <taxon>Craniata</taxon>
        <taxon>Vertebrata</taxon>
        <taxon>Euteleostomi</taxon>
        <taxon>Actinopterygii</taxon>
        <taxon>Polypteriformes</taxon>
        <taxon>Polypteridae</taxon>
        <taxon>Erpetoichthys</taxon>
    </lineage>
</organism>
<dbReference type="GeneTree" id="ENSGT00390000009562"/>
<evidence type="ECO:0008006" key="5">
    <source>
        <dbReference type="Google" id="ProtNLM"/>
    </source>
</evidence>
<reference evidence="3" key="1">
    <citation type="submission" date="2021-06" db="EMBL/GenBank/DDBJ databases">
        <authorList>
            <consortium name="Wellcome Sanger Institute Data Sharing"/>
        </authorList>
    </citation>
    <scope>NUCLEOTIDE SEQUENCE [LARGE SCALE GENOMIC DNA]</scope>
</reference>
<feature type="signal peptide" evidence="2">
    <location>
        <begin position="1"/>
        <end position="15"/>
    </location>
</feature>
<reference evidence="3" key="2">
    <citation type="submission" date="2025-08" db="UniProtKB">
        <authorList>
            <consortium name="Ensembl"/>
        </authorList>
    </citation>
    <scope>IDENTIFICATION</scope>
</reference>
<dbReference type="AlphaFoldDB" id="A0A8C4SN85"/>
<protein>
    <recommendedName>
        <fullName evidence="5">Secreted protein</fullName>
    </recommendedName>
</protein>
<dbReference type="Ensembl" id="ENSECRT00000019951.1">
    <property type="protein sequence ID" value="ENSECRP00000019555.1"/>
    <property type="gene ID" value="ENSECRG00000013070.1"/>
</dbReference>
<evidence type="ECO:0000256" key="2">
    <source>
        <dbReference type="SAM" id="SignalP"/>
    </source>
</evidence>
<dbReference type="PROSITE" id="PS50096">
    <property type="entry name" value="IQ"/>
    <property type="match status" value="1"/>
</dbReference>
<feature type="chain" id="PRO_5034357576" description="Secreted protein" evidence="2">
    <location>
        <begin position="16"/>
        <end position="118"/>
    </location>
</feature>
<evidence type="ECO:0000313" key="4">
    <source>
        <dbReference type="Proteomes" id="UP000694620"/>
    </source>
</evidence>
<name>A0A8C4SN85_ERPCA</name>
<reference evidence="3" key="3">
    <citation type="submission" date="2025-09" db="UniProtKB">
        <authorList>
            <consortium name="Ensembl"/>
        </authorList>
    </citation>
    <scope>IDENTIFICATION</scope>
</reference>
<evidence type="ECO:0000313" key="3">
    <source>
        <dbReference type="Ensembl" id="ENSECRP00000019555.1"/>
    </source>
</evidence>
<keyword evidence="4" id="KW-1185">Reference proteome</keyword>
<sequence>MLATLMTMLFFVVRAVEQLGTGLLREEPVPYLVYQPLPWQIQYVSQNRRGSRVDEVGHSGTNPGQGANPPQDTHKHTHTPKRAALTIQTQYRKYQQRKQNDNKQASQSSEPVDRAVRV</sequence>
<accession>A0A8C4SN85</accession>